<proteinExistence type="predicted"/>
<comment type="caution">
    <text evidence="1">The sequence shown here is derived from an EMBL/GenBank/DDBJ whole genome shotgun (WGS) entry which is preliminary data.</text>
</comment>
<organism evidence="1 2">
    <name type="scientific">Aspergillus melleus</name>
    <dbReference type="NCBI Taxonomy" id="138277"/>
    <lineage>
        <taxon>Eukaryota</taxon>
        <taxon>Fungi</taxon>
        <taxon>Dikarya</taxon>
        <taxon>Ascomycota</taxon>
        <taxon>Pezizomycotina</taxon>
        <taxon>Eurotiomycetes</taxon>
        <taxon>Eurotiomycetidae</taxon>
        <taxon>Eurotiales</taxon>
        <taxon>Aspergillaceae</taxon>
        <taxon>Aspergillus</taxon>
        <taxon>Aspergillus subgen. Circumdati</taxon>
    </lineage>
</organism>
<gene>
    <name evidence="1" type="ORF">N8T08_004729</name>
</gene>
<dbReference type="EMBL" id="JAOPJF010000027">
    <property type="protein sequence ID" value="KAK1145014.1"/>
    <property type="molecule type" value="Genomic_DNA"/>
</dbReference>
<keyword evidence="2" id="KW-1185">Reference proteome</keyword>
<dbReference type="Proteomes" id="UP001177260">
    <property type="component" value="Unassembled WGS sequence"/>
</dbReference>
<protein>
    <submittedName>
        <fullName evidence="1">Uncharacterized protein</fullName>
    </submittedName>
</protein>
<sequence length="382" mass="41437">MTAGFWPVLPASPFLPKAIMRDPYNLISGYFPEDPAWTDLAVLLVPSFATSEKGTDEPLAFANSATQFIQEAKKAGKKKLIIDLSNNGGGFIASGMDLFKLFFPDKDIYTAARLRAHDALNLYGKAMSKVPQGSELAGKYPFTIQNLVAPNQTYAFQPWEELYGPHELAQSNQTSLFSNLKLSDSNWYSVIRGYGVVKQNETSSPFAAEDILLLTDGLCTSTCAIFSELMKTVGGVKSIAFGGRPQQGPMQAIGGSKGCAVYRAPSLLGLREAANKAARQAEADGKPVLSHQEHARLNATIPGSFPLKFNTLAFNIQNAYREGDDEMPLQFLYEAADCRLFYTPHNLVIPATTWISAANALWGKGSCVSGSYSSFNLAGRSV</sequence>
<name>A0ACC3B3L6_9EURO</name>
<evidence type="ECO:0000313" key="1">
    <source>
        <dbReference type="EMBL" id="KAK1145014.1"/>
    </source>
</evidence>
<evidence type="ECO:0000313" key="2">
    <source>
        <dbReference type="Proteomes" id="UP001177260"/>
    </source>
</evidence>
<accession>A0ACC3B3L6</accession>
<reference evidence="1 2" key="1">
    <citation type="journal article" date="2023" name="ACS Omega">
        <title>Identification of the Neoaspergillic Acid Biosynthesis Gene Cluster by Establishing an In Vitro CRISPR-Ribonucleoprotein Genetic System in Aspergillus melleus.</title>
        <authorList>
            <person name="Yuan B."/>
            <person name="Grau M.F."/>
            <person name="Murata R.M."/>
            <person name="Torok T."/>
            <person name="Venkateswaran K."/>
            <person name="Stajich J.E."/>
            <person name="Wang C.C.C."/>
        </authorList>
    </citation>
    <scope>NUCLEOTIDE SEQUENCE [LARGE SCALE GENOMIC DNA]</scope>
    <source>
        <strain evidence="1 2">IMV 1140</strain>
    </source>
</reference>